<feature type="region of interest" description="Disordered" evidence="6">
    <location>
        <begin position="1"/>
        <end position="41"/>
    </location>
</feature>
<feature type="compositionally biased region" description="Low complexity" evidence="6">
    <location>
        <begin position="327"/>
        <end position="348"/>
    </location>
</feature>
<protein>
    <recommendedName>
        <fullName evidence="2">8-amino-7-oxononanoate synthase</fullName>
        <ecNumber evidence="2">2.3.1.47</ecNumber>
    </recommendedName>
</protein>
<sequence length="370" mass="39256">MPPRRPDRPGRALTAARTTGPHSSPIPPGCPSGSADGRRAPFRHNDTAHLARRIEEYGPGVIAVDSIYSVCGSLAPLGPLCELAEESGCVLVVDEAHSLGTHGPAGAGMVAEAGLAGRVHFRTMSLSKAFAKRAGYITCPDEDFVEYFKMTSYPAVFASTWCRPTWCRSPPPWTSSATTNGAAPACTRWPRPCAKRSPAGTRPSSRYATSWKNTTCSPPSSVPPPPIHTTAQHYGCPCTATSRTRTWTASSTPPRPSYLCAPRPLPDPATTHRQADADADGTTLPRPSKAGALLVNPPRKWPRPPPRPTPCRWPSRARGYRRHQPRTAGAGAPTAPAQVTTRDPAACRPSPPAPNAPARPSSQCALGKPA</sequence>
<feature type="domain" description="Aminotransferase class I/classII large" evidence="7">
    <location>
        <begin position="43"/>
        <end position="159"/>
    </location>
</feature>
<keyword evidence="4" id="KW-0663">Pyridoxal phosphate</keyword>
<dbReference type="SUPFAM" id="SSF53383">
    <property type="entry name" value="PLP-dependent transferases"/>
    <property type="match status" value="1"/>
</dbReference>
<feature type="region of interest" description="Disordered" evidence="6">
    <location>
        <begin position="245"/>
        <end position="370"/>
    </location>
</feature>
<evidence type="ECO:0000256" key="6">
    <source>
        <dbReference type="SAM" id="MobiDB-lite"/>
    </source>
</evidence>
<feature type="compositionally biased region" description="Polar residues" evidence="6">
    <location>
        <begin position="202"/>
        <end position="216"/>
    </location>
</feature>
<dbReference type="InterPro" id="IPR015424">
    <property type="entry name" value="PyrdxlP-dep_Trfase"/>
</dbReference>
<evidence type="ECO:0000259" key="7">
    <source>
        <dbReference type="Pfam" id="PF00155"/>
    </source>
</evidence>
<comment type="catalytic activity">
    <reaction evidence="5">
        <text>6-carboxyhexanoyl-[ACP] + L-alanine + H(+) = (8S)-8-amino-7-oxononanoate + holo-[ACP] + CO2</text>
        <dbReference type="Rhea" id="RHEA:42288"/>
        <dbReference type="Rhea" id="RHEA-COMP:9685"/>
        <dbReference type="Rhea" id="RHEA-COMP:9955"/>
        <dbReference type="ChEBI" id="CHEBI:15378"/>
        <dbReference type="ChEBI" id="CHEBI:16526"/>
        <dbReference type="ChEBI" id="CHEBI:57972"/>
        <dbReference type="ChEBI" id="CHEBI:64479"/>
        <dbReference type="ChEBI" id="CHEBI:78846"/>
        <dbReference type="ChEBI" id="CHEBI:149468"/>
        <dbReference type="EC" id="2.3.1.47"/>
    </reaction>
</comment>
<evidence type="ECO:0000256" key="4">
    <source>
        <dbReference type="ARBA" id="ARBA00022898"/>
    </source>
</evidence>
<keyword evidence="9" id="KW-1185">Reference proteome</keyword>
<evidence type="ECO:0000313" key="9">
    <source>
        <dbReference type="Proteomes" id="UP001617351"/>
    </source>
</evidence>
<keyword evidence="3" id="KW-0808">Transferase</keyword>
<dbReference type="Pfam" id="PF00155">
    <property type="entry name" value="Aminotran_1_2"/>
    <property type="match status" value="1"/>
</dbReference>
<dbReference type="EMBL" id="JBIUYY010000022">
    <property type="protein sequence ID" value="MFJ2825829.1"/>
    <property type="molecule type" value="Genomic_DNA"/>
</dbReference>
<evidence type="ECO:0000256" key="5">
    <source>
        <dbReference type="ARBA" id="ARBA00047715"/>
    </source>
</evidence>
<proteinExistence type="predicted"/>
<feature type="region of interest" description="Disordered" evidence="6">
    <location>
        <begin position="194"/>
        <end position="223"/>
    </location>
</feature>
<evidence type="ECO:0000256" key="1">
    <source>
        <dbReference type="ARBA" id="ARBA00001933"/>
    </source>
</evidence>
<evidence type="ECO:0000256" key="2">
    <source>
        <dbReference type="ARBA" id="ARBA00013187"/>
    </source>
</evidence>
<dbReference type="PANTHER" id="PTHR13693:SF100">
    <property type="entry name" value="8-AMINO-7-OXONONANOATE SYNTHASE"/>
    <property type="match status" value="1"/>
</dbReference>
<dbReference type="RefSeq" id="WP_402387639.1">
    <property type="nucleotide sequence ID" value="NZ_JBIUYY010000022.1"/>
</dbReference>
<organism evidence="8 9">
    <name type="scientific">Streptomyces toxytricini</name>
    <name type="common">Actinomyces toxytricini</name>
    <dbReference type="NCBI Taxonomy" id="67369"/>
    <lineage>
        <taxon>Bacteria</taxon>
        <taxon>Bacillati</taxon>
        <taxon>Actinomycetota</taxon>
        <taxon>Actinomycetes</taxon>
        <taxon>Kitasatosporales</taxon>
        <taxon>Streptomycetaceae</taxon>
        <taxon>Streptomyces</taxon>
    </lineage>
</organism>
<dbReference type="EC" id="2.3.1.47" evidence="2"/>
<comment type="cofactor">
    <cofactor evidence="1">
        <name>pyridoxal 5'-phosphate</name>
        <dbReference type="ChEBI" id="CHEBI:597326"/>
    </cofactor>
</comment>
<comment type="caution">
    <text evidence="8">The sequence shown here is derived from an EMBL/GenBank/DDBJ whole genome shotgun (WGS) entry which is preliminary data.</text>
</comment>
<evidence type="ECO:0000256" key="3">
    <source>
        <dbReference type="ARBA" id="ARBA00022679"/>
    </source>
</evidence>
<dbReference type="PANTHER" id="PTHR13693">
    <property type="entry name" value="CLASS II AMINOTRANSFERASE/8-AMINO-7-OXONONANOATE SYNTHASE"/>
    <property type="match status" value="1"/>
</dbReference>
<dbReference type="Proteomes" id="UP001617351">
    <property type="component" value="Unassembled WGS sequence"/>
</dbReference>
<dbReference type="InterPro" id="IPR050087">
    <property type="entry name" value="AON_synthase_class-II"/>
</dbReference>
<name>A0ABW8ERD6_STRT5</name>
<dbReference type="InterPro" id="IPR004839">
    <property type="entry name" value="Aminotransferase_I/II_large"/>
</dbReference>
<dbReference type="GO" id="GO:0008483">
    <property type="term" value="F:transaminase activity"/>
    <property type="evidence" value="ECO:0007669"/>
    <property type="project" value="UniProtKB-KW"/>
</dbReference>
<reference evidence="8 9" key="1">
    <citation type="submission" date="2024-10" db="EMBL/GenBank/DDBJ databases">
        <title>The Natural Products Discovery Center: Release of the First 8490 Sequenced Strains for Exploring Actinobacteria Biosynthetic Diversity.</title>
        <authorList>
            <person name="Kalkreuter E."/>
            <person name="Kautsar S.A."/>
            <person name="Yang D."/>
            <person name="Bader C.D."/>
            <person name="Teijaro C.N."/>
            <person name="Fluegel L."/>
            <person name="Davis C.M."/>
            <person name="Simpson J.R."/>
            <person name="Lauterbach L."/>
            <person name="Steele A.D."/>
            <person name="Gui C."/>
            <person name="Meng S."/>
            <person name="Li G."/>
            <person name="Viehrig K."/>
            <person name="Ye F."/>
            <person name="Su P."/>
            <person name="Kiefer A.F."/>
            <person name="Nichols A."/>
            <person name="Cepeda A.J."/>
            <person name="Yan W."/>
            <person name="Fan B."/>
            <person name="Jiang Y."/>
            <person name="Adhikari A."/>
            <person name="Zheng C.-J."/>
            <person name="Schuster L."/>
            <person name="Cowan T.M."/>
            <person name="Smanski M.J."/>
            <person name="Chevrette M.G."/>
            <person name="De Carvalho L.P.S."/>
            <person name="Shen B."/>
        </authorList>
    </citation>
    <scope>NUCLEOTIDE SEQUENCE [LARGE SCALE GENOMIC DNA]</scope>
    <source>
        <strain evidence="8 9">NPDC087220</strain>
    </source>
</reference>
<accession>A0ABW8ERD6</accession>
<dbReference type="Gene3D" id="3.40.640.10">
    <property type="entry name" value="Type I PLP-dependent aspartate aminotransferase-like (Major domain)"/>
    <property type="match status" value="1"/>
</dbReference>
<evidence type="ECO:0000313" key="8">
    <source>
        <dbReference type="EMBL" id="MFJ2825829.1"/>
    </source>
</evidence>
<keyword evidence="8" id="KW-0032">Aminotransferase</keyword>
<feature type="compositionally biased region" description="Basic and acidic residues" evidence="6">
    <location>
        <begin position="1"/>
        <end position="10"/>
    </location>
</feature>
<gene>
    <name evidence="8" type="ORF">ACIO7M_32660</name>
</gene>
<dbReference type="InterPro" id="IPR015421">
    <property type="entry name" value="PyrdxlP-dep_Trfase_major"/>
</dbReference>